<evidence type="ECO:0000313" key="8">
    <source>
        <dbReference type="EMBL" id="GJM62543.1"/>
    </source>
</evidence>
<dbReference type="InterPro" id="IPR001107">
    <property type="entry name" value="Band_7"/>
</dbReference>
<proteinExistence type="inferred from homology"/>
<evidence type="ECO:0000256" key="5">
    <source>
        <dbReference type="ARBA" id="ARBA00023136"/>
    </source>
</evidence>
<evidence type="ECO:0000256" key="2">
    <source>
        <dbReference type="ARBA" id="ARBA00004236"/>
    </source>
</evidence>
<keyword evidence="4" id="KW-1003">Cell membrane</keyword>
<keyword evidence="6" id="KW-1133">Transmembrane helix</keyword>
<evidence type="ECO:0000259" key="7">
    <source>
        <dbReference type="SMART" id="SM00244"/>
    </source>
</evidence>
<feature type="transmembrane region" description="Helical" evidence="6">
    <location>
        <begin position="6"/>
        <end position="23"/>
    </location>
</feature>
<protein>
    <submittedName>
        <fullName evidence="8">Flotillin</fullName>
    </submittedName>
</protein>
<dbReference type="SUPFAM" id="SSF117892">
    <property type="entry name" value="Band 7/SPFH domain"/>
    <property type="match status" value="1"/>
</dbReference>
<gene>
    <name evidence="8" type="ORF">PEDI_30950</name>
</gene>
<evidence type="ECO:0000256" key="6">
    <source>
        <dbReference type="SAM" id="Phobius"/>
    </source>
</evidence>
<dbReference type="Gene3D" id="3.30.479.30">
    <property type="entry name" value="Band 7 domain"/>
    <property type="match status" value="1"/>
</dbReference>
<organism evidence="8 9">
    <name type="scientific">Persicobacter diffluens</name>
    <dbReference type="NCBI Taxonomy" id="981"/>
    <lineage>
        <taxon>Bacteria</taxon>
        <taxon>Pseudomonadati</taxon>
        <taxon>Bacteroidota</taxon>
        <taxon>Cytophagia</taxon>
        <taxon>Cytophagales</taxon>
        <taxon>Persicobacteraceae</taxon>
        <taxon>Persicobacter</taxon>
    </lineage>
</organism>
<feature type="domain" description="Band 7" evidence="7">
    <location>
        <begin position="23"/>
        <end position="191"/>
    </location>
</feature>
<keyword evidence="5 6" id="KW-0472">Membrane</keyword>
<dbReference type="InterPro" id="IPR027705">
    <property type="entry name" value="Flotillin_fam"/>
</dbReference>
<dbReference type="Pfam" id="PF01145">
    <property type="entry name" value="Band_7"/>
    <property type="match status" value="1"/>
</dbReference>
<keyword evidence="6" id="KW-0812">Transmembrane</keyword>
<evidence type="ECO:0000313" key="9">
    <source>
        <dbReference type="Proteomes" id="UP001310022"/>
    </source>
</evidence>
<sequence length="520" mass="56704">MEPIVLIVVGVIFFFVLVSTLIARYKRCPSDKILVIYGKTGGASARCIHGGGAFIWPVIQDYEYLDLKPISIEANLTNALSKQNIRVDVPCRFTIAISSDGDNMNTAAERLLGLDPDQIQELAKDILFGQLRLVIATMTIEEINSDRDKFLLNISQNVDSELKKIGLKLINVNVTDIKDESGYIEALGKEAAAKAINEAKISVAEQEKIGETGKAAADQQRDIEIESTNRERDVRIAETHRDRDVNIAMTQKDREVSIASAKKDEAIGRAEAESLTRIKTSTANAQAIEGENQAKIAIANSEALRREKEAESNRVAISAEKVQQAKALEESYTAEQKAEAARSERERATQVANIVIPAEIAKEKSIIEAQAEAERLREAAKGEADAIFAKMEAEAKGLYEILTKQAEGYKQVVDAAGGDSNSAFQLLLLEKLPELVKTQVDAVKGIKIDKVTVWDSGAGNGDSSSTANFVSGMMKSVPPLNELFNMAGLELPKYLAGKEVPTEIEEAKEVKESKSPEAEV</sequence>
<dbReference type="CDD" id="cd03399">
    <property type="entry name" value="SPFH_flotillin"/>
    <property type="match status" value="1"/>
</dbReference>
<dbReference type="EMBL" id="BQKE01000002">
    <property type="protein sequence ID" value="GJM62543.1"/>
    <property type="molecule type" value="Genomic_DNA"/>
</dbReference>
<dbReference type="InterPro" id="IPR036013">
    <property type="entry name" value="Band_7/SPFH_dom_sf"/>
</dbReference>
<evidence type="ECO:0000256" key="4">
    <source>
        <dbReference type="ARBA" id="ARBA00022475"/>
    </source>
</evidence>
<dbReference type="PANTHER" id="PTHR13806">
    <property type="entry name" value="FLOTILLIN-RELATED"/>
    <property type="match status" value="1"/>
</dbReference>
<name>A0AAN4VZD1_9BACT</name>
<evidence type="ECO:0000256" key="1">
    <source>
        <dbReference type="ARBA" id="ARBA00004167"/>
    </source>
</evidence>
<accession>A0AAN4VZD1</accession>
<dbReference type="Proteomes" id="UP001310022">
    <property type="component" value="Unassembled WGS sequence"/>
</dbReference>
<reference evidence="8 9" key="1">
    <citation type="submission" date="2021-12" db="EMBL/GenBank/DDBJ databases">
        <title>Genome sequencing of bacteria with rrn-lacking chromosome and rrn-plasmid.</title>
        <authorList>
            <person name="Anda M."/>
            <person name="Iwasaki W."/>
        </authorList>
    </citation>
    <scope>NUCLEOTIDE SEQUENCE [LARGE SCALE GENOMIC DNA]</scope>
    <source>
        <strain evidence="8 9">NBRC 15940</strain>
    </source>
</reference>
<dbReference type="GO" id="GO:0005886">
    <property type="term" value="C:plasma membrane"/>
    <property type="evidence" value="ECO:0007669"/>
    <property type="project" value="UniProtKB-SubCell"/>
</dbReference>
<comment type="similarity">
    <text evidence="3">Belongs to the band 7/mec-2 family. Flotillin subfamily.</text>
</comment>
<dbReference type="SMART" id="SM00244">
    <property type="entry name" value="PHB"/>
    <property type="match status" value="1"/>
</dbReference>
<dbReference type="RefSeq" id="WP_338237815.1">
    <property type="nucleotide sequence ID" value="NZ_BQKE01000002.1"/>
</dbReference>
<comment type="caution">
    <text evidence="8">The sequence shown here is derived from an EMBL/GenBank/DDBJ whole genome shotgun (WGS) entry which is preliminary data.</text>
</comment>
<dbReference type="AlphaFoldDB" id="A0AAN4VZD1"/>
<keyword evidence="9" id="KW-1185">Reference proteome</keyword>
<evidence type="ECO:0000256" key="3">
    <source>
        <dbReference type="ARBA" id="ARBA00007161"/>
    </source>
</evidence>
<comment type="subcellular location">
    <subcellularLocation>
        <location evidence="2">Cell membrane</location>
    </subcellularLocation>
    <subcellularLocation>
        <location evidence="1">Membrane</location>
        <topology evidence="1">Single-pass membrane protein</topology>
    </subcellularLocation>
</comment>
<dbReference type="PANTHER" id="PTHR13806:SF31">
    <property type="entry name" value="FLOTILLIN-LIKE PROTEIN 1-RELATED"/>
    <property type="match status" value="1"/>
</dbReference>